<evidence type="ECO:0000256" key="3">
    <source>
        <dbReference type="ARBA" id="ARBA00022692"/>
    </source>
</evidence>
<sequence>MGTAPAILIRPRAVLILGRVSNLPTVLSNALAGIILSGGAPEIGPADAARALLALVLFYIGGMYLNDAMDVEIDARERPGRPIPKGDASRAAVFTAGFALLGLGLALAAAAGPRAGVAAGALVGAILLYDWIHKRTAAAPLVMGLCRLLCYGTAAAMAGGRLDAPGLWIGGTGLFCLVVGLTYAARQEAYDRLGAAWPLAVLAMPLIIAIGAALTGQGAVPLALALSLALGLACAAGLRRFFRRAPGDVPRAVALLIAAIALYDAALIAAAGGDVAVVAVAVLCFPLTLILQRVIPGT</sequence>
<keyword evidence="5 6" id="KW-0472">Membrane</keyword>
<dbReference type="PANTHER" id="PTHR42723:SF1">
    <property type="entry name" value="CHLOROPHYLL SYNTHASE, CHLOROPLASTIC"/>
    <property type="match status" value="1"/>
</dbReference>
<feature type="transmembrane region" description="Helical" evidence="6">
    <location>
        <begin position="88"/>
        <end position="109"/>
    </location>
</feature>
<dbReference type="Gene3D" id="1.10.357.140">
    <property type="entry name" value="UbiA prenyltransferase"/>
    <property type="match status" value="1"/>
</dbReference>
<evidence type="ECO:0000313" key="8">
    <source>
        <dbReference type="Proteomes" id="UP000315751"/>
    </source>
</evidence>
<reference evidence="7 8" key="1">
    <citation type="submission" date="2019-06" db="EMBL/GenBank/DDBJ databases">
        <title>Genomic Encyclopedia of Type Strains, Phase IV (KMG-V): Genome sequencing to study the core and pangenomes of soil and plant-associated prokaryotes.</title>
        <authorList>
            <person name="Whitman W."/>
        </authorList>
    </citation>
    <scope>NUCLEOTIDE SEQUENCE [LARGE SCALE GENOMIC DNA]</scope>
    <source>
        <strain evidence="7 8">BR 11622</strain>
    </source>
</reference>
<dbReference type="Pfam" id="PF01040">
    <property type="entry name" value="UbiA"/>
    <property type="match status" value="1"/>
</dbReference>
<feature type="transmembrane region" description="Helical" evidence="6">
    <location>
        <begin position="250"/>
        <end position="269"/>
    </location>
</feature>
<feature type="transmembrane region" description="Helical" evidence="6">
    <location>
        <begin position="275"/>
        <end position="295"/>
    </location>
</feature>
<dbReference type="Proteomes" id="UP000315751">
    <property type="component" value="Unassembled WGS sequence"/>
</dbReference>
<evidence type="ECO:0000313" key="7">
    <source>
        <dbReference type="EMBL" id="TWB34574.1"/>
    </source>
</evidence>
<feature type="transmembrane region" description="Helical" evidence="6">
    <location>
        <begin position="115"/>
        <end position="132"/>
    </location>
</feature>
<feature type="transmembrane region" description="Helical" evidence="6">
    <location>
        <begin position="196"/>
        <end position="214"/>
    </location>
</feature>
<feature type="transmembrane region" description="Helical" evidence="6">
    <location>
        <begin position="139"/>
        <end position="160"/>
    </location>
</feature>
<evidence type="ECO:0000256" key="5">
    <source>
        <dbReference type="ARBA" id="ARBA00023136"/>
    </source>
</evidence>
<keyword evidence="4 6" id="KW-1133">Transmembrane helix</keyword>
<dbReference type="PANTHER" id="PTHR42723">
    <property type="entry name" value="CHLOROPHYLL SYNTHASE"/>
    <property type="match status" value="1"/>
</dbReference>
<evidence type="ECO:0000256" key="1">
    <source>
        <dbReference type="ARBA" id="ARBA00004141"/>
    </source>
</evidence>
<name>A0A560GLT6_9PROT</name>
<dbReference type="OrthoDB" id="8559716at2"/>
<keyword evidence="7" id="KW-0808">Transferase</keyword>
<dbReference type="AlphaFoldDB" id="A0A560GLT6"/>
<feature type="transmembrane region" description="Helical" evidence="6">
    <location>
        <begin position="166"/>
        <end position="184"/>
    </location>
</feature>
<dbReference type="EMBL" id="VITR01000025">
    <property type="protein sequence ID" value="TWB34574.1"/>
    <property type="molecule type" value="Genomic_DNA"/>
</dbReference>
<keyword evidence="3 6" id="KW-0812">Transmembrane</keyword>
<keyword evidence="8" id="KW-1185">Reference proteome</keyword>
<evidence type="ECO:0000256" key="2">
    <source>
        <dbReference type="ARBA" id="ARBA00022475"/>
    </source>
</evidence>
<keyword evidence="2" id="KW-1003">Cell membrane</keyword>
<dbReference type="RefSeq" id="WP_145736481.1">
    <property type="nucleotide sequence ID" value="NZ_VITR01000025.1"/>
</dbReference>
<protein>
    <submittedName>
        <fullName evidence="7">4-hydroxybenzoate polyprenyltransferase</fullName>
    </submittedName>
</protein>
<dbReference type="InterPro" id="IPR050475">
    <property type="entry name" value="Prenyltransferase_related"/>
</dbReference>
<dbReference type="GO" id="GO:0016765">
    <property type="term" value="F:transferase activity, transferring alkyl or aryl (other than methyl) groups"/>
    <property type="evidence" value="ECO:0007669"/>
    <property type="project" value="InterPro"/>
</dbReference>
<evidence type="ECO:0000256" key="6">
    <source>
        <dbReference type="SAM" id="Phobius"/>
    </source>
</evidence>
<organism evidence="7 8">
    <name type="scientific">Nitrospirillum amazonense</name>
    <dbReference type="NCBI Taxonomy" id="28077"/>
    <lineage>
        <taxon>Bacteria</taxon>
        <taxon>Pseudomonadati</taxon>
        <taxon>Pseudomonadota</taxon>
        <taxon>Alphaproteobacteria</taxon>
        <taxon>Rhodospirillales</taxon>
        <taxon>Azospirillaceae</taxon>
        <taxon>Nitrospirillum</taxon>
    </lineage>
</organism>
<accession>A0A560GLT6</accession>
<comment type="caution">
    <text evidence="7">The sequence shown here is derived from an EMBL/GenBank/DDBJ whole genome shotgun (WGS) entry which is preliminary data.</text>
</comment>
<feature type="transmembrane region" description="Helical" evidence="6">
    <location>
        <begin position="220"/>
        <end position="238"/>
    </location>
</feature>
<dbReference type="InterPro" id="IPR044878">
    <property type="entry name" value="UbiA_sf"/>
</dbReference>
<feature type="transmembrane region" description="Helical" evidence="6">
    <location>
        <begin position="12"/>
        <end position="36"/>
    </location>
</feature>
<evidence type="ECO:0000256" key="4">
    <source>
        <dbReference type="ARBA" id="ARBA00022989"/>
    </source>
</evidence>
<comment type="subcellular location">
    <subcellularLocation>
        <location evidence="1">Membrane</location>
        <topology evidence="1">Multi-pass membrane protein</topology>
    </subcellularLocation>
</comment>
<feature type="transmembrane region" description="Helical" evidence="6">
    <location>
        <begin position="48"/>
        <end position="67"/>
    </location>
</feature>
<dbReference type="InterPro" id="IPR000537">
    <property type="entry name" value="UbiA_prenyltransferase"/>
</dbReference>
<gene>
    <name evidence="7" type="ORF">FBZ90_12544</name>
</gene>
<proteinExistence type="predicted"/>
<dbReference type="GO" id="GO:0016020">
    <property type="term" value="C:membrane"/>
    <property type="evidence" value="ECO:0007669"/>
    <property type="project" value="UniProtKB-SubCell"/>
</dbReference>